<dbReference type="GO" id="GO:0004791">
    <property type="term" value="F:thioredoxin-disulfide reductase (NADPH) activity"/>
    <property type="evidence" value="ECO:0007669"/>
    <property type="project" value="UniProtKB-EC"/>
</dbReference>
<evidence type="ECO:0000313" key="7">
    <source>
        <dbReference type="EMBL" id="WEU40555.1"/>
    </source>
</evidence>
<evidence type="ECO:0000256" key="4">
    <source>
        <dbReference type="ARBA" id="ARBA00023157"/>
    </source>
</evidence>
<gene>
    <name evidence="7" type="primary">trxB</name>
    <name evidence="7" type="ORF">OdinLCB4_001090</name>
</gene>
<dbReference type="AlphaFoldDB" id="A0AAF0IBM8"/>
<dbReference type="EMBL" id="CP091871">
    <property type="protein sequence ID" value="WEU40555.1"/>
    <property type="molecule type" value="Genomic_DNA"/>
</dbReference>
<dbReference type="SUPFAM" id="SSF51905">
    <property type="entry name" value="FAD/NAD(P)-binding domain"/>
    <property type="match status" value="1"/>
</dbReference>
<dbReference type="KEGG" id="oyw:OdinLCB4_001090"/>
<dbReference type="PRINTS" id="PR00469">
    <property type="entry name" value="PNDRDTASEII"/>
</dbReference>
<dbReference type="Gene3D" id="3.50.50.60">
    <property type="entry name" value="FAD/NAD(P)-binding domain"/>
    <property type="match status" value="2"/>
</dbReference>
<keyword evidence="5" id="KW-0676">Redox-active center</keyword>
<evidence type="ECO:0000256" key="2">
    <source>
        <dbReference type="ARBA" id="ARBA00022827"/>
    </source>
</evidence>
<name>A0AAF0IBM8_ODILC</name>
<dbReference type="PANTHER" id="PTHR48105">
    <property type="entry name" value="THIOREDOXIN REDUCTASE 1-RELATED-RELATED"/>
    <property type="match status" value="1"/>
</dbReference>
<dbReference type="PROSITE" id="PS00573">
    <property type="entry name" value="PYRIDINE_REDOX_2"/>
    <property type="match status" value="1"/>
</dbReference>
<protein>
    <submittedName>
        <fullName evidence="7">Thioredoxin-disulfide reductase</fullName>
        <ecNumber evidence="7">1.8.1.9</ecNumber>
    </submittedName>
</protein>
<keyword evidence="3 7" id="KW-0560">Oxidoreductase</keyword>
<dbReference type="InterPro" id="IPR008255">
    <property type="entry name" value="Pyr_nucl-diS_OxRdtase_2_AS"/>
</dbReference>
<dbReference type="InterPro" id="IPR005982">
    <property type="entry name" value="Thioredox_Rdtase"/>
</dbReference>
<keyword evidence="2" id="KW-0274">FAD</keyword>
<reference evidence="7" key="2">
    <citation type="journal article" date="2022" name="Nat. Microbiol.">
        <title>A closed Candidatus Odinarchaeum chromosome exposes Asgard archaeal viruses.</title>
        <authorList>
            <person name="Tamarit D."/>
            <person name="Caceres E.F."/>
            <person name="Krupovic M."/>
            <person name="Nijland R."/>
            <person name="Eme L."/>
            <person name="Robinson N.P."/>
            <person name="Ettema T.J.G."/>
        </authorList>
    </citation>
    <scope>NUCLEOTIDE SEQUENCE</scope>
    <source>
        <strain evidence="7">LCB_4</strain>
    </source>
</reference>
<dbReference type="NCBIfam" id="TIGR01292">
    <property type="entry name" value="TRX_reduct"/>
    <property type="match status" value="1"/>
</dbReference>
<dbReference type="InterPro" id="IPR050097">
    <property type="entry name" value="Ferredoxin-NADP_redctase_2"/>
</dbReference>
<proteinExistence type="predicted"/>
<organism evidence="7 8">
    <name type="scientific">Odinarchaeota yellowstonii (strain LCB_4)</name>
    <dbReference type="NCBI Taxonomy" id="1841599"/>
    <lineage>
        <taxon>Archaea</taxon>
        <taxon>Promethearchaeati</taxon>
        <taxon>Candidatus Odinarchaeota</taxon>
        <taxon>Candidatus Odinarchaeia</taxon>
        <taxon>Candidatus Odinarchaeales</taxon>
        <taxon>Candidatus Odinarchaeaceae</taxon>
        <taxon>Candidatus Odinarchaeum</taxon>
    </lineage>
</organism>
<dbReference type="Pfam" id="PF07992">
    <property type="entry name" value="Pyr_redox_2"/>
    <property type="match status" value="1"/>
</dbReference>
<feature type="domain" description="FAD/NAD(P)-binding" evidence="6">
    <location>
        <begin position="4"/>
        <end position="290"/>
    </location>
</feature>
<dbReference type="PRINTS" id="PR00368">
    <property type="entry name" value="FADPNR"/>
</dbReference>
<keyword evidence="4" id="KW-1015">Disulfide bond</keyword>
<reference evidence="7" key="1">
    <citation type="journal article" date="2017" name="Nature">
        <title>Asgard archaea illuminate the origin of eukaryotic cellular complexity.</title>
        <authorList>
            <person name="Zaremba-Niedzwiedzka K."/>
            <person name="Caceres E.F."/>
            <person name="Saw J.H."/>
            <person name="Backstrom D."/>
            <person name="Juzokaite L."/>
            <person name="Vancaester E."/>
            <person name="Seitz K.W."/>
            <person name="Anantharaman K."/>
            <person name="Starnawski P."/>
            <person name="Kjeldsen K.U."/>
            <person name="Scott M.B."/>
            <person name="Nunoura T."/>
            <person name="Banfield J.F."/>
            <person name="Schramm A."/>
            <person name="Baker B.J."/>
            <person name="Spang A."/>
            <person name="Ettema T.J.G."/>
        </authorList>
    </citation>
    <scope>NUCLEOTIDE SEQUENCE</scope>
    <source>
        <strain evidence="7">LCB_4</strain>
    </source>
</reference>
<dbReference type="GO" id="GO:0019430">
    <property type="term" value="P:removal of superoxide radicals"/>
    <property type="evidence" value="ECO:0007669"/>
    <property type="project" value="InterPro"/>
</dbReference>
<dbReference type="EC" id="1.8.1.9" evidence="7"/>
<dbReference type="GO" id="GO:0005737">
    <property type="term" value="C:cytoplasm"/>
    <property type="evidence" value="ECO:0007669"/>
    <property type="project" value="InterPro"/>
</dbReference>
<evidence type="ECO:0000313" key="8">
    <source>
        <dbReference type="Proteomes" id="UP000186851"/>
    </source>
</evidence>
<evidence type="ECO:0000256" key="3">
    <source>
        <dbReference type="ARBA" id="ARBA00023002"/>
    </source>
</evidence>
<dbReference type="Proteomes" id="UP000186851">
    <property type="component" value="Chromosome"/>
</dbReference>
<dbReference type="InterPro" id="IPR036188">
    <property type="entry name" value="FAD/NAD-bd_sf"/>
</dbReference>
<evidence type="ECO:0000256" key="1">
    <source>
        <dbReference type="ARBA" id="ARBA00022630"/>
    </source>
</evidence>
<evidence type="ECO:0000256" key="5">
    <source>
        <dbReference type="ARBA" id="ARBA00023284"/>
    </source>
</evidence>
<accession>A0AAF0IBM8</accession>
<dbReference type="InterPro" id="IPR023753">
    <property type="entry name" value="FAD/NAD-binding_dom"/>
</dbReference>
<sequence>MVHYNLCIIGGGPAGMTAAIYAGRSGLSTIIIDAMALGGAMATAPIIENYPGWESITGLELARIMRKQVEKAGVEIREMEKVVEVKLQDKVKTIKTDLEEYTCDSVIIATGGERKRLGAKGEADFYGKGVSYCAVCDGALYKDKNVIVVGGGNCAASAALYLKNIARNVTLIHRRDDLRCESVLKNRLLDCGVKIIWNSVIRELKGDKTLKTVIVENTIDRTLTELPVDGLFIEIGIVPNSSPFHCAGVKVDEAGYIIVDKDMKTNIPGVFAAGDVTGGVEQISVAVGKGTIAYNSAYEYIRSLSGKCEL</sequence>
<keyword evidence="1" id="KW-0285">Flavoprotein</keyword>
<evidence type="ECO:0000259" key="6">
    <source>
        <dbReference type="Pfam" id="PF07992"/>
    </source>
</evidence>